<evidence type="ECO:0000313" key="1">
    <source>
        <dbReference type="EMBL" id="MCC5468026.1"/>
    </source>
</evidence>
<gene>
    <name evidence="1" type="ORF">LMF89_22070</name>
</gene>
<dbReference type="EMBL" id="JAJHJB010000046">
    <property type="protein sequence ID" value="MCC5468026.1"/>
    <property type="molecule type" value="Genomic_DNA"/>
</dbReference>
<protein>
    <submittedName>
        <fullName evidence="1">Opine metallophore biosynthesis dehydrogenase</fullName>
    </submittedName>
</protein>
<evidence type="ECO:0000313" key="2">
    <source>
        <dbReference type="Proteomes" id="UP001165492"/>
    </source>
</evidence>
<dbReference type="RefSeq" id="WP_229536937.1">
    <property type="nucleotide sequence ID" value="NZ_JAJHJB010000046.1"/>
</dbReference>
<accession>A0ABS8HZI3</accession>
<organism evidence="1 2">
    <name type="scientific">Pelosinus baikalensis</name>
    <dbReference type="NCBI Taxonomy" id="2892015"/>
    <lineage>
        <taxon>Bacteria</taxon>
        <taxon>Bacillati</taxon>
        <taxon>Bacillota</taxon>
        <taxon>Negativicutes</taxon>
        <taxon>Selenomonadales</taxon>
        <taxon>Sporomusaceae</taxon>
        <taxon>Pelosinus</taxon>
    </lineage>
</organism>
<sequence>MNIIFDASSIEKEITPVHSFGNTLIVGAGPAAIHIAVNISHGWCDRLGMLNRKGSHASRLRRDLEQNHYKLTAKVQSEMYSHLTGEANLEYFYEGFDNVDDIWQTLILCTPSDSYKDIINALQIDLLKKVRTIILISPGIGSNLYINSQLKEVKERIEVISFSSYYAATKLDPRVSNILSVLTKAFKKRIYIASSKNNSTAIHHVKCFVESLTIQCTVLNNTIEAESKNIITYVHPPFFINDFSLNEIFNSTDSQKYMYKIYPEGPITQHTIRTMVLLWKEISKVIQCFGAKPINLLQFLNDDNYPVHEETLSREDIEDFMNFEQTKQEYLLYIRYSSILIDPFSTPNVNGKYFDFSAVPYKQVYKDQNEKWVFPRIPFEDYKRLKLIYGLAQKKDIQMPQTLKLIEFFEKKLYQFLKENDKELSCLGICNDSMQDEIDAIAKSR</sequence>
<name>A0ABS8HZI3_9FIRM</name>
<reference evidence="1" key="1">
    <citation type="submission" date="2021-11" db="EMBL/GenBank/DDBJ databases">
        <title>Description of a new species Pelosinus isolated from the bottom sediments of Lake Baikal.</title>
        <authorList>
            <person name="Zakharyuk A."/>
        </authorList>
    </citation>
    <scope>NUCLEOTIDE SEQUENCE</scope>
    <source>
        <strain evidence="1">Bkl1</strain>
    </source>
</reference>
<keyword evidence="2" id="KW-1185">Reference proteome</keyword>
<proteinExistence type="predicted"/>
<comment type="caution">
    <text evidence="1">The sequence shown here is derived from an EMBL/GenBank/DDBJ whole genome shotgun (WGS) entry which is preliminary data.</text>
</comment>
<dbReference type="Proteomes" id="UP001165492">
    <property type="component" value="Unassembled WGS sequence"/>
</dbReference>
<dbReference type="InterPro" id="IPR016935">
    <property type="entry name" value="Opine_metallophore_DH"/>
</dbReference>
<dbReference type="Pfam" id="PF10100">
    <property type="entry name" value="Staph_opine_DH"/>
    <property type="match status" value="1"/>
</dbReference>